<proteinExistence type="predicted"/>
<evidence type="ECO:0000313" key="2">
    <source>
        <dbReference type="Proteomes" id="UP000480178"/>
    </source>
</evidence>
<keyword evidence="2" id="KW-1185">Reference proteome</keyword>
<dbReference type="Pfam" id="PF20329">
    <property type="entry name" value="DUF6624"/>
    <property type="match status" value="1"/>
</dbReference>
<dbReference type="KEGG" id="rhoz:GXP67_04025"/>
<gene>
    <name evidence="1" type="ORF">GXP67_04025</name>
</gene>
<accession>A0A6C0GDK9</accession>
<sequence>MIMKLSIGIIFFLCLLGTYSSFGQNYGQLQSQLEEIHDKDQKYRRTIPKEYGPNSKEIKELFKKIEVQDAANLSVVKHILDTYGWIGRDRIGSKANGALFLVIQHADLKTQEKYLPILRKAVKEGNAHPSELALLEDRVAIRQGKKQIYGSQIGQDTLTGKFYVLPLEDPDKVDIRRARMGLEPLNEYVKQWGIVWKSKPENPHIKEKLLCDKEVDLTKFTKVDLPNLDYKFSPVYLNNDKLVGFTLTINPSNFTSPTITCMDGKPVAETDYRYDTKKGMFIIKVYGVTGEEQLYPTTMIIDGKGYYFYSLTHSKWFLYKKLSMQESPKRL</sequence>
<dbReference type="Proteomes" id="UP000480178">
    <property type="component" value="Chromosome"/>
</dbReference>
<reference evidence="1 2" key="1">
    <citation type="submission" date="2020-01" db="EMBL/GenBank/DDBJ databases">
        <authorList>
            <person name="Kim M.K."/>
        </authorList>
    </citation>
    <scope>NUCLEOTIDE SEQUENCE [LARGE SCALE GENOMIC DNA]</scope>
    <source>
        <strain evidence="1 2">172606-1</strain>
    </source>
</reference>
<dbReference type="EMBL" id="CP048222">
    <property type="protein sequence ID" value="QHT65893.1"/>
    <property type="molecule type" value="Genomic_DNA"/>
</dbReference>
<protein>
    <submittedName>
        <fullName evidence="1">Uncharacterized protein</fullName>
    </submittedName>
</protein>
<dbReference type="RefSeq" id="WP_162441968.1">
    <property type="nucleotide sequence ID" value="NZ_CP048222.1"/>
</dbReference>
<organism evidence="1 2">
    <name type="scientific">Rhodocytophaga rosea</name>
    <dbReference type="NCBI Taxonomy" id="2704465"/>
    <lineage>
        <taxon>Bacteria</taxon>
        <taxon>Pseudomonadati</taxon>
        <taxon>Bacteroidota</taxon>
        <taxon>Cytophagia</taxon>
        <taxon>Cytophagales</taxon>
        <taxon>Rhodocytophagaceae</taxon>
        <taxon>Rhodocytophaga</taxon>
    </lineage>
</organism>
<dbReference type="AlphaFoldDB" id="A0A6C0GDK9"/>
<dbReference type="InterPro" id="IPR046732">
    <property type="entry name" value="DUF6624"/>
</dbReference>
<name>A0A6C0GDK9_9BACT</name>
<evidence type="ECO:0000313" key="1">
    <source>
        <dbReference type="EMBL" id="QHT65893.1"/>
    </source>
</evidence>